<dbReference type="NCBIfam" id="NF009988">
    <property type="entry name" value="PRK13454.1"/>
    <property type="match status" value="1"/>
</dbReference>
<evidence type="ECO:0000313" key="17">
    <source>
        <dbReference type="EMBL" id="SPJ24451.1"/>
    </source>
</evidence>
<organism evidence="17 18">
    <name type="scientific">Palleronia abyssalis</name>
    <dbReference type="NCBI Taxonomy" id="1501240"/>
    <lineage>
        <taxon>Bacteria</taxon>
        <taxon>Pseudomonadati</taxon>
        <taxon>Pseudomonadota</taxon>
        <taxon>Alphaproteobacteria</taxon>
        <taxon>Rhodobacterales</taxon>
        <taxon>Roseobacteraceae</taxon>
        <taxon>Palleronia</taxon>
    </lineage>
</organism>
<evidence type="ECO:0000256" key="6">
    <source>
        <dbReference type="ARBA" id="ARBA00022989"/>
    </source>
</evidence>
<dbReference type="AlphaFoldDB" id="A0A2R8BWB5"/>
<evidence type="ECO:0000256" key="13">
    <source>
        <dbReference type="HAMAP-Rule" id="MF_01398"/>
    </source>
</evidence>
<evidence type="ECO:0000256" key="14">
    <source>
        <dbReference type="RuleBase" id="RU003848"/>
    </source>
</evidence>
<reference evidence="17 18" key="1">
    <citation type="submission" date="2018-03" db="EMBL/GenBank/DDBJ databases">
        <authorList>
            <person name="Keele B.F."/>
        </authorList>
    </citation>
    <scope>NUCLEOTIDE SEQUENCE [LARGE SCALE GENOMIC DNA]</scope>
    <source>
        <strain evidence="17 18">CECT 8504</strain>
    </source>
</reference>
<dbReference type="OrthoDB" id="9805716at2"/>
<evidence type="ECO:0000256" key="1">
    <source>
        <dbReference type="ARBA" id="ARBA00005513"/>
    </source>
</evidence>
<evidence type="ECO:0000256" key="5">
    <source>
        <dbReference type="ARBA" id="ARBA00022781"/>
    </source>
</evidence>
<accession>A0A2R8BWB5</accession>
<evidence type="ECO:0000256" key="3">
    <source>
        <dbReference type="ARBA" id="ARBA00022547"/>
    </source>
</evidence>
<comment type="similarity">
    <text evidence="1 13 14">Belongs to the ATPase B chain family.</text>
</comment>
<comment type="function">
    <text evidence="10 13">F(1)F(0) ATP synthase produces ATP from ADP in the presence of a proton or sodium gradient. F-type ATPases consist of two structural domains, F(1) containing the extramembraneous catalytic core and F(0) containing the membrane proton channel, linked together by a central stalk and a peripheral stalk. During catalysis, ATP synthesis in the catalytic domain of F(1) is coupled via a rotary mechanism of the central stalk subunits to proton translocation.</text>
</comment>
<dbReference type="CDD" id="cd06503">
    <property type="entry name" value="ATP-synt_Fo_b"/>
    <property type="match status" value="1"/>
</dbReference>
<keyword evidence="13" id="KW-1003">Cell membrane</keyword>
<comment type="subunit">
    <text evidence="13">F-type ATPases have 2 components, F(1) - the catalytic core - and F(0) - the membrane proton channel. F(1) has five subunits: alpha(3), beta(3), gamma(1), delta(1), epsilon(1). F(0) has three main subunits: a(1), b(2) and c(10-14). The alpha and beta chains form an alternating ring which encloses part of the gamma chain. F(1) is attached to F(0) by a central stalk formed by the gamma and epsilon chains, while a peripheral stalk is formed by the delta and b chains.</text>
</comment>
<evidence type="ECO:0000256" key="12">
    <source>
        <dbReference type="ARBA" id="ARBA00037847"/>
    </source>
</evidence>
<comment type="function">
    <text evidence="11">Component of the F(0) channel, it forms part of the peripheral stalk, linking F(1) to F(0). The b'-subunit is a diverged and duplicated form of b found in plants and photosynthetic bacteria.</text>
</comment>
<keyword evidence="3 13" id="KW-0138">CF(0)</keyword>
<protein>
    <recommendedName>
        <fullName evidence="13">ATP synthase subunit b</fullName>
    </recommendedName>
    <alternativeName>
        <fullName evidence="13">ATP synthase F(0) sector subunit b</fullName>
    </alternativeName>
    <alternativeName>
        <fullName evidence="13">ATPase subunit I</fullName>
    </alternativeName>
    <alternativeName>
        <fullName evidence="13">F-type ATPase subunit b</fullName>
        <shortName evidence="13">F-ATPase subunit b</shortName>
    </alternativeName>
</protein>
<dbReference type="HAMAP" id="MF_01398">
    <property type="entry name" value="ATP_synth_b_bprime"/>
    <property type="match status" value="1"/>
</dbReference>
<evidence type="ECO:0000256" key="8">
    <source>
        <dbReference type="ARBA" id="ARBA00023136"/>
    </source>
</evidence>
<evidence type="ECO:0000256" key="2">
    <source>
        <dbReference type="ARBA" id="ARBA00022448"/>
    </source>
</evidence>
<sequence>MATDPRESVLGEGDAVASGMPQLDPSSYPNQIFWLFIALIAIYFILSRVALPRIGAVLAERQGTITNDIAAAEELKLKASEAEKTYEKALADARSEANRIAEENRAEMQAELDEALKRADSEIAAQQAESERRIAEIRDSAAENVEAIARETALALVDALGGQPDSSRVDAAVNDKMGGTA</sequence>
<keyword evidence="9 13" id="KW-0066">ATP synthesis</keyword>
<feature type="transmembrane region" description="Helical" evidence="13">
    <location>
        <begin position="32"/>
        <end position="51"/>
    </location>
</feature>
<evidence type="ECO:0000256" key="16">
    <source>
        <dbReference type="SAM" id="MobiDB-lite"/>
    </source>
</evidence>
<keyword evidence="5 13" id="KW-0375">Hydrogen ion transport</keyword>
<evidence type="ECO:0000256" key="9">
    <source>
        <dbReference type="ARBA" id="ARBA00023310"/>
    </source>
</evidence>
<dbReference type="Proteomes" id="UP000244912">
    <property type="component" value="Unassembled WGS sequence"/>
</dbReference>
<name>A0A2R8BWB5_9RHOB</name>
<keyword evidence="15" id="KW-0175">Coiled coil</keyword>
<proteinExistence type="inferred from homology"/>
<feature type="coiled-coil region" evidence="15">
    <location>
        <begin position="72"/>
        <end position="129"/>
    </location>
</feature>
<keyword evidence="4 13" id="KW-0812">Transmembrane</keyword>
<dbReference type="GO" id="GO:0045259">
    <property type="term" value="C:proton-transporting ATP synthase complex"/>
    <property type="evidence" value="ECO:0007669"/>
    <property type="project" value="UniProtKB-KW"/>
</dbReference>
<keyword evidence="2 13" id="KW-0813">Transport</keyword>
<dbReference type="RefSeq" id="WP_108894279.1">
    <property type="nucleotide sequence ID" value="NZ_ONZF01000004.1"/>
</dbReference>
<keyword evidence="8 13" id="KW-0472">Membrane</keyword>
<dbReference type="GO" id="GO:0005886">
    <property type="term" value="C:plasma membrane"/>
    <property type="evidence" value="ECO:0007669"/>
    <property type="project" value="UniProtKB-SubCell"/>
</dbReference>
<keyword evidence="7 13" id="KW-0406">Ion transport</keyword>
<dbReference type="EMBL" id="ONZF01000004">
    <property type="protein sequence ID" value="SPJ24451.1"/>
    <property type="molecule type" value="Genomic_DNA"/>
</dbReference>
<evidence type="ECO:0000256" key="4">
    <source>
        <dbReference type="ARBA" id="ARBA00022692"/>
    </source>
</evidence>
<evidence type="ECO:0000256" key="15">
    <source>
        <dbReference type="SAM" id="Coils"/>
    </source>
</evidence>
<dbReference type="GO" id="GO:0012505">
    <property type="term" value="C:endomembrane system"/>
    <property type="evidence" value="ECO:0007669"/>
    <property type="project" value="UniProtKB-SubCell"/>
</dbReference>
<dbReference type="Pfam" id="PF00430">
    <property type="entry name" value="ATP-synt_B"/>
    <property type="match status" value="1"/>
</dbReference>
<keyword evidence="18" id="KW-1185">Reference proteome</keyword>
<gene>
    <name evidence="17" type="primary">atpG_1</name>
    <name evidence="13" type="synonym">atpF</name>
    <name evidence="17" type="ORF">PAA8504_02281</name>
</gene>
<dbReference type="GO" id="GO:0046933">
    <property type="term" value="F:proton-transporting ATP synthase activity, rotational mechanism"/>
    <property type="evidence" value="ECO:0007669"/>
    <property type="project" value="UniProtKB-UniRule"/>
</dbReference>
<evidence type="ECO:0000256" key="10">
    <source>
        <dbReference type="ARBA" id="ARBA00025198"/>
    </source>
</evidence>
<dbReference type="InterPro" id="IPR002146">
    <property type="entry name" value="ATP_synth_b/b'su_bac/chlpt"/>
</dbReference>
<dbReference type="PANTHER" id="PTHR33445:SF1">
    <property type="entry name" value="ATP SYNTHASE SUBUNIT B"/>
    <property type="match status" value="1"/>
</dbReference>
<comment type="subcellular location">
    <subcellularLocation>
        <location evidence="13">Cell membrane</location>
        <topology evidence="13">Single-pass membrane protein</topology>
    </subcellularLocation>
    <subcellularLocation>
        <location evidence="12">Endomembrane system</location>
        <topology evidence="12">Single-pass membrane protein</topology>
    </subcellularLocation>
</comment>
<evidence type="ECO:0000256" key="7">
    <source>
        <dbReference type="ARBA" id="ARBA00023065"/>
    </source>
</evidence>
<dbReference type="InterPro" id="IPR050059">
    <property type="entry name" value="ATP_synthase_B_chain"/>
</dbReference>
<keyword evidence="6 13" id="KW-1133">Transmembrane helix</keyword>
<evidence type="ECO:0000256" key="11">
    <source>
        <dbReference type="ARBA" id="ARBA00025614"/>
    </source>
</evidence>
<evidence type="ECO:0000313" key="18">
    <source>
        <dbReference type="Proteomes" id="UP000244912"/>
    </source>
</evidence>
<dbReference type="PANTHER" id="PTHR33445">
    <property type="entry name" value="ATP SYNTHASE SUBUNIT B', CHLOROPLASTIC"/>
    <property type="match status" value="1"/>
</dbReference>
<dbReference type="GO" id="GO:0046961">
    <property type="term" value="F:proton-transporting ATPase activity, rotational mechanism"/>
    <property type="evidence" value="ECO:0007669"/>
    <property type="project" value="TreeGrafter"/>
</dbReference>
<feature type="region of interest" description="Disordered" evidence="16">
    <location>
        <begin position="161"/>
        <end position="181"/>
    </location>
</feature>